<proteinExistence type="predicted"/>
<dbReference type="GO" id="GO:0006109">
    <property type="term" value="P:regulation of carbohydrate metabolic process"/>
    <property type="evidence" value="ECO:0007669"/>
    <property type="project" value="InterPro"/>
</dbReference>
<dbReference type="Pfam" id="PF07475">
    <property type="entry name" value="Hpr_kinase_C"/>
    <property type="match status" value="1"/>
</dbReference>
<reference evidence="3" key="1">
    <citation type="submission" date="2015-07" db="EMBL/GenBank/DDBJ databases">
        <authorList>
            <person name="Rodrigo-Torres Lidia"/>
            <person name="Arahal R.David."/>
        </authorList>
    </citation>
    <scope>NUCLEOTIDE SEQUENCE [LARGE SCALE GENOMIC DNA]</scope>
    <source>
        <strain evidence="3">CECT 5096</strain>
    </source>
</reference>
<dbReference type="InterPro" id="IPR025662">
    <property type="entry name" value="Sigma_54_int_dom_ATP-bd_1"/>
</dbReference>
<feature type="domain" description="HPr kinase/phosphorylase C-terminal" evidence="1">
    <location>
        <begin position="4"/>
        <end position="114"/>
    </location>
</feature>
<evidence type="ECO:0000313" key="3">
    <source>
        <dbReference type="Proteomes" id="UP000049983"/>
    </source>
</evidence>
<name>A0A0M7AVI1_9HYPH</name>
<dbReference type="InterPro" id="IPR027417">
    <property type="entry name" value="P-loop_NTPase"/>
</dbReference>
<dbReference type="CDD" id="cd01918">
    <property type="entry name" value="HprK_C"/>
    <property type="match status" value="1"/>
</dbReference>
<dbReference type="OrthoDB" id="8326226at2"/>
<protein>
    <submittedName>
        <fullName evidence="2">HPr kinase/phosphorylase</fullName>
    </submittedName>
</protein>
<dbReference type="PROSITE" id="PS00675">
    <property type="entry name" value="SIGMA54_INTERACT_1"/>
    <property type="match status" value="1"/>
</dbReference>
<dbReference type="InterPro" id="IPR011104">
    <property type="entry name" value="Hpr_kin/Pase_C"/>
</dbReference>
<dbReference type="RefSeq" id="WP_055119299.1">
    <property type="nucleotide sequence ID" value="NZ_CXWA01000007.1"/>
</dbReference>
<keyword evidence="2" id="KW-0808">Transferase</keyword>
<dbReference type="SUPFAM" id="SSF53795">
    <property type="entry name" value="PEP carboxykinase-like"/>
    <property type="match status" value="1"/>
</dbReference>
<sequence length="155" mass="16249">MTGQSVHANCLVVGTRGILIQGESGSGKSELTDTLITAARASGNLGVLVADDRVVLSAERGQLVARAPGSILGLMEVRGAGVQATQAISAAKVHIVVSLRPIGTMERLPDNSVTRQNLETVSLPALTCPANRPDVSLRLLRWGLRTLFPASPDYI</sequence>
<dbReference type="Gene3D" id="3.40.50.300">
    <property type="entry name" value="P-loop containing nucleotide triphosphate hydrolases"/>
    <property type="match status" value="1"/>
</dbReference>
<evidence type="ECO:0000259" key="1">
    <source>
        <dbReference type="Pfam" id="PF07475"/>
    </source>
</evidence>
<gene>
    <name evidence="2" type="ORF">LA5096_01623</name>
</gene>
<dbReference type="EMBL" id="CXWC01000003">
    <property type="protein sequence ID" value="CTQ67953.1"/>
    <property type="molecule type" value="Genomic_DNA"/>
</dbReference>
<organism evidence="2 3">
    <name type="scientific">Roseibium album</name>
    <dbReference type="NCBI Taxonomy" id="311410"/>
    <lineage>
        <taxon>Bacteria</taxon>
        <taxon>Pseudomonadati</taxon>
        <taxon>Pseudomonadota</taxon>
        <taxon>Alphaproteobacteria</taxon>
        <taxon>Hyphomicrobiales</taxon>
        <taxon>Stappiaceae</taxon>
        <taxon>Roseibium</taxon>
    </lineage>
</organism>
<keyword evidence="3" id="KW-1185">Reference proteome</keyword>
<dbReference type="GeneID" id="97669041"/>
<dbReference type="GO" id="GO:0005524">
    <property type="term" value="F:ATP binding"/>
    <property type="evidence" value="ECO:0007669"/>
    <property type="project" value="InterPro"/>
</dbReference>
<dbReference type="Proteomes" id="UP000049983">
    <property type="component" value="Unassembled WGS sequence"/>
</dbReference>
<dbReference type="STRING" id="311410.LA5095_04644"/>
<dbReference type="AlphaFoldDB" id="A0A0M7AVI1"/>
<accession>A0A0M7AVI1</accession>
<keyword evidence="2" id="KW-0418">Kinase</keyword>
<dbReference type="GO" id="GO:0000155">
    <property type="term" value="F:phosphorelay sensor kinase activity"/>
    <property type="evidence" value="ECO:0007669"/>
    <property type="project" value="InterPro"/>
</dbReference>
<evidence type="ECO:0000313" key="2">
    <source>
        <dbReference type="EMBL" id="CTQ67953.1"/>
    </source>
</evidence>